<comment type="caution">
    <text evidence="18">The sequence shown here is derived from an EMBL/GenBank/DDBJ whole genome shotgun (WGS) entry which is preliminary data.</text>
</comment>
<dbReference type="Pfam" id="PF00133">
    <property type="entry name" value="tRNA-synt_1"/>
    <property type="match status" value="1"/>
</dbReference>
<keyword evidence="12 15" id="KW-0030">Aminoacyl-tRNA synthetase</keyword>
<protein>
    <recommendedName>
        <fullName evidence="15">Isoleucine--tRNA ligase</fullName>
        <ecNumber evidence="15">6.1.1.5</ecNumber>
    </recommendedName>
    <alternativeName>
        <fullName evidence="15">Isoleucyl-tRNA synthetase</fullName>
        <shortName evidence="15">IleRS</shortName>
    </alternativeName>
</protein>
<dbReference type="SUPFAM" id="SSF47323">
    <property type="entry name" value="Anticodon-binding domain of a subclass of class I aminoacyl-tRNA synthetases"/>
    <property type="match status" value="1"/>
</dbReference>
<dbReference type="SUPFAM" id="SSF52374">
    <property type="entry name" value="Nucleotidylyl transferase"/>
    <property type="match status" value="1"/>
</dbReference>
<dbReference type="GO" id="GO:0008270">
    <property type="term" value="F:zinc ion binding"/>
    <property type="evidence" value="ECO:0007669"/>
    <property type="project" value="UniProtKB-UniRule"/>
</dbReference>
<dbReference type="NCBIfam" id="TIGR00392">
    <property type="entry name" value="ileS"/>
    <property type="match status" value="1"/>
</dbReference>
<dbReference type="PANTHER" id="PTHR42780:SF1">
    <property type="entry name" value="ISOLEUCINE--TRNA LIGASE, CYTOPLASMIC"/>
    <property type="match status" value="1"/>
</dbReference>
<keyword evidence="9 15" id="KW-0862">Zinc</keyword>
<dbReference type="Gene3D" id="3.40.50.620">
    <property type="entry name" value="HUPs"/>
    <property type="match status" value="2"/>
</dbReference>
<dbReference type="CDD" id="cd07961">
    <property type="entry name" value="Anticodon_Ia_Ile_ABEc"/>
    <property type="match status" value="1"/>
</dbReference>
<evidence type="ECO:0000313" key="18">
    <source>
        <dbReference type="EMBL" id="MBE9376090.1"/>
    </source>
</evidence>
<dbReference type="GO" id="GO:0004822">
    <property type="term" value="F:isoleucine-tRNA ligase activity"/>
    <property type="evidence" value="ECO:0007669"/>
    <property type="project" value="UniProtKB-UniRule"/>
</dbReference>
<evidence type="ECO:0000256" key="6">
    <source>
        <dbReference type="ARBA" id="ARBA00022598"/>
    </source>
</evidence>
<comment type="catalytic activity">
    <reaction evidence="14 15">
        <text>tRNA(Ile) + L-isoleucine + ATP = L-isoleucyl-tRNA(Ile) + AMP + diphosphate</text>
        <dbReference type="Rhea" id="RHEA:11060"/>
        <dbReference type="Rhea" id="RHEA-COMP:9666"/>
        <dbReference type="Rhea" id="RHEA-COMP:9695"/>
        <dbReference type="ChEBI" id="CHEBI:30616"/>
        <dbReference type="ChEBI" id="CHEBI:33019"/>
        <dbReference type="ChEBI" id="CHEBI:58045"/>
        <dbReference type="ChEBI" id="CHEBI:78442"/>
        <dbReference type="ChEBI" id="CHEBI:78528"/>
        <dbReference type="ChEBI" id="CHEBI:456215"/>
        <dbReference type="EC" id="6.1.1.5"/>
    </reaction>
</comment>
<keyword evidence="19" id="KW-1185">Reference proteome</keyword>
<dbReference type="InterPro" id="IPR009008">
    <property type="entry name" value="Val/Leu/Ile-tRNA-synth_edit"/>
</dbReference>
<evidence type="ECO:0000256" key="11">
    <source>
        <dbReference type="ARBA" id="ARBA00022917"/>
    </source>
</evidence>
<evidence type="ECO:0000256" key="12">
    <source>
        <dbReference type="ARBA" id="ARBA00023146"/>
    </source>
</evidence>
<dbReference type="Pfam" id="PF19302">
    <property type="entry name" value="DUF5915"/>
    <property type="match status" value="1"/>
</dbReference>
<sequence>MQQTGHTPFRAIAATPDLPAVERGIAEWWQDREIFERSLAQTADGPRWVFYEGPPTANGTPGAHHVEARVFKDVFPRFKTMQGFNVPRRAGWDCHGLPVEIAVERELGLQGKPDIERIGIAEFNRRCRESVQRYVGEFEAVTRRMGYWIDLSTAYWTMSAQYVDSVWWALQQIHRAGLLVEDHRVAPLCPRCGTALSDHELAQGYADVSDPSVQVRLPLERPLAGRDAELLVWTTTPWTLVANTAVAVHPDVDYVLAETASGAFVVAEPLLGEALGDADVLAQFRGRDLAGLTYHRPFDLVDTGADARVVTAEHVSTAEGTGLVHLAPAFGEQDLATAREHGLPVVAPVGTDGRFRDDLPLVGGGFFKDADEVLLADLRERGRLLRADELVHAYPHCWRCGTPLMYYAQLTWYIRTTAVRDALLRENERTSWYPESVKHGRFGDWLDNNVDWALSRDRYWGTPLPLWRCPDGHVTAIGSRAELGALTGQDFTDLDPHRPYLDDIDFGCPECGQRANRVPGVVDAWFDSGAMPFAQLGYPHADGSRAEFERSYPADYICEAIDQTRGWFYTLMAVGTVLFDRSAYRNAVCLGHILAEDGRKMSKHLGNVLEPLPLMETHGADALRWFMLCSGSPWAPRRVGHVALQEIVRKVLMTAWSVAAFFTRYAESAPWPKQAADPADRPVLDRWLLAETDRVTRVVDAALENFDTAGAGRALGEFVDDLSNWYVRRSRRRFWDGDPDALRTLHSCLDVLCRLLAPFVPFLAERIWQDAVRPGSGAAAESVHLSSWPEPAPGPVDEPLLRQVALVRRLADAGRAARRSSGRRVRQPLDRALIGGDAVPALPDDLLAELAEELNVRRVQPLSAAGEVLAVSARPDFRALGRRFGNRTPEVAAAIEAAEPEALVEQLRAAGSAAVDGVPEPIGPDEVRISEVPRSGWAVEVRQDVTIALDTELTPELARAGLTREVIRFLQDSRKQAGFRPHDRIEVGWRIDPERGDEQLRAALDGHRAEIAEAVLATAFAEAGPAGGGSAHSNAELGLTAWLTRTGHPNG</sequence>
<organism evidence="18 19">
    <name type="scientific">Saccharopolyspora montiporae</name>
    <dbReference type="NCBI Taxonomy" id="2781240"/>
    <lineage>
        <taxon>Bacteria</taxon>
        <taxon>Bacillati</taxon>
        <taxon>Actinomycetota</taxon>
        <taxon>Actinomycetes</taxon>
        <taxon>Pseudonocardiales</taxon>
        <taxon>Pseudonocardiaceae</taxon>
        <taxon>Saccharopolyspora</taxon>
    </lineage>
</organism>
<keyword evidence="5 15" id="KW-0963">Cytoplasm</keyword>
<evidence type="ECO:0000256" key="13">
    <source>
        <dbReference type="ARBA" id="ARBA00025217"/>
    </source>
</evidence>
<comment type="cofactor">
    <cofactor evidence="1 15">
        <name>Zn(2+)</name>
        <dbReference type="ChEBI" id="CHEBI:29105"/>
    </cofactor>
</comment>
<comment type="subcellular location">
    <subcellularLocation>
        <location evidence="2 15">Cytoplasm</location>
    </subcellularLocation>
</comment>
<dbReference type="EC" id="6.1.1.5" evidence="15"/>
<comment type="similarity">
    <text evidence="3 15">Belongs to the class-I aminoacyl-tRNA synthetase family. IleS type 2 subfamily.</text>
</comment>
<comment type="domain">
    <text evidence="15">IleRS has two distinct active sites: one for aminoacylation and one for editing. The misactivated valine is translocated from the active site to the editing site, which sterically excludes the correctly activated isoleucine. The single editing site contains two valyl binding pockets, one specific for each substrate (Val-AMP or Val-tRNA(Ile)).</text>
</comment>
<accession>A0A929BCZ4</accession>
<dbReference type="PRINTS" id="PR00984">
    <property type="entry name" value="TRNASYNTHILE"/>
</dbReference>
<dbReference type="InterPro" id="IPR033709">
    <property type="entry name" value="Anticodon_Ile_ABEc"/>
</dbReference>
<evidence type="ECO:0000256" key="7">
    <source>
        <dbReference type="ARBA" id="ARBA00022723"/>
    </source>
</evidence>
<dbReference type="SUPFAM" id="SSF50677">
    <property type="entry name" value="ValRS/IleRS/LeuRS editing domain"/>
    <property type="match status" value="1"/>
</dbReference>
<keyword evidence="6 15" id="KW-0436">Ligase</keyword>
<evidence type="ECO:0000259" key="17">
    <source>
        <dbReference type="Pfam" id="PF08264"/>
    </source>
</evidence>
<gene>
    <name evidence="15" type="primary">ileS</name>
    <name evidence="18" type="ORF">IQ251_16685</name>
</gene>
<evidence type="ECO:0000256" key="2">
    <source>
        <dbReference type="ARBA" id="ARBA00004496"/>
    </source>
</evidence>
<keyword evidence="10 15" id="KW-0067">ATP-binding</keyword>
<dbReference type="Proteomes" id="UP000598360">
    <property type="component" value="Unassembled WGS sequence"/>
</dbReference>
<evidence type="ECO:0000256" key="5">
    <source>
        <dbReference type="ARBA" id="ARBA00022490"/>
    </source>
</evidence>
<keyword evidence="7 15" id="KW-0479">Metal-binding</keyword>
<dbReference type="EMBL" id="JADEYC010000032">
    <property type="protein sequence ID" value="MBE9376090.1"/>
    <property type="molecule type" value="Genomic_DNA"/>
</dbReference>
<dbReference type="InterPro" id="IPR002301">
    <property type="entry name" value="Ile-tRNA-ligase"/>
</dbReference>
<dbReference type="InterPro" id="IPR014729">
    <property type="entry name" value="Rossmann-like_a/b/a_fold"/>
</dbReference>
<name>A0A929BCZ4_9PSEU</name>
<dbReference type="GO" id="GO:0002161">
    <property type="term" value="F:aminoacyl-tRNA deacylase activity"/>
    <property type="evidence" value="ECO:0007669"/>
    <property type="project" value="InterPro"/>
</dbReference>
<feature type="domain" description="Aminoacyl-tRNA synthetase class Ia" evidence="16">
    <location>
        <begin position="25"/>
        <end position="630"/>
    </location>
</feature>
<dbReference type="InterPro" id="IPR023586">
    <property type="entry name" value="Ile-tRNA-ligase_type2"/>
</dbReference>
<feature type="domain" description="Methionyl/Valyl/Leucyl/Isoleucyl-tRNA synthetase anticodon-binding" evidence="17">
    <location>
        <begin position="685"/>
        <end position="829"/>
    </location>
</feature>
<dbReference type="InterPro" id="IPR013155">
    <property type="entry name" value="M/V/L/I-tRNA-synth_anticd-bd"/>
</dbReference>
<evidence type="ECO:0000256" key="8">
    <source>
        <dbReference type="ARBA" id="ARBA00022741"/>
    </source>
</evidence>
<dbReference type="InterPro" id="IPR002300">
    <property type="entry name" value="aa-tRNA-synth_Ia"/>
</dbReference>
<evidence type="ECO:0000256" key="15">
    <source>
        <dbReference type="HAMAP-Rule" id="MF_02003"/>
    </source>
</evidence>
<evidence type="ECO:0000256" key="4">
    <source>
        <dbReference type="ARBA" id="ARBA00011245"/>
    </source>
</evidence>
<evidence type="ECO:0000313" key="19">
    <source>
        <dbReference type="Proteomes" id="UP000598360"/>
    </source>
</evidence>
<evidence type="ECO:0000256" key="10">
    <source>
        <dbReference type="ARBA" id="ARBA00022840"/>
    </source>
</evidence>
<feature type="short sequence motif" description="'KMSKS' region" evidence="15">
    <location>
        <begin position="600"/>
        <end position="604"/>
    </location>
</feature>
<comment type="function">
    <text evidence="13 15">Catalyzes the attachment of isoleucine to tRNA(Ile). As IleRS can inadvertently accommodate and process structurally similar amino acids such as valine, to avoid such errors it has two additional distinct tRNA(Ile)-dependent editing activities. One activity is designated as 'pretransfer' editing and involves the hydrolysis of activated Val-AMP. The other activity is designated 'posttransfer' editing and involves deacylation of mischarged Val-tRNA(Ile).</text>
</comment>
<dbReference type="InterPro" id="IPR009080">
    <property type="entry name" value="tRNAsynth_Ia_anticodon-bd"/>
</dbReference>
<evidence type="ECO:0000259" key="16">
    <source>
        <dbReference type="Pfam" id="PF00133"/>
    </source>
</evidence>
<evidence type="ECO:0000256" key="9">
    <source>
        <dbReference type="ARBA" id="ARBA00022833"/>
    </source>
</evidence>
<comment type="subunit">
    <text evidence="4 15">Monomer.</text>
</comment>
<dbReference type="FunFam" id="3.40.50.620:FF:000063">
    <property type="entry name" value="Isoleucine--tRNA ligase"/>
    <property type="match status" value="1"/>
</dbReference>
<dbReference type="AlphaFoldDB" id="A0A929BCZ4"/>
<dbReference type="HAMAP" id="MF_02003">
    <property type="entry name" value="Ile_tRNA_synth_type2"/>
    <property type="match status" value="1"/>
</dbReference>
<evidence type="ECO:0000256" key="14">
    <source>
        <dbReference type="ARBA" id="ARBA00048359"/>
    </source>
</evidence>
<feature type="short sequence motif" description="'HIGH' region" evidence="15">
    <location>
        <begin position="55"/>
        <end position="65"/>
    </location>
</feature>
<dbReference type="Gene3D" id="3.90.740.10">
    <property type="entry name" value="Valyl/Leucyl/Isoleucyl-tRNA synthetase, editing domain"/>
    <property type="match status" value="1"/>
</dbReference>
<dbReference type="GO" id="GO:0006428">
    <property type="term" value="P:isoleucyl-tRNA aminoacylation"/>
    <property type="evidence" value="ECO:0007669"/>
    <property type="project" value="UniProtKB-UniRule"/>
</dbReference>
<dbReference type="RefSeq" id="WP_193929539.1">
    <property type="nucleotide sequence ID" value="NZ_JADEYC010000032.1"/>
</dbReference>
<proteinExistence type="inferred from homology"/>
<dbReference type="GO" id="GO:0005524">
    <property type="term" value="F:ATP binding"/>
    <property type="evidence" value="ECO:0007669"/>
    <property type="project" value="UniProtKB-UniRule"/>
</dbReference>
<dbReference type="Pfam" id="PF08264">
    <property type="entry name" value="Anticodon_1"/>
    <property type="match status" value="1"/>
</dbReference>
<dbReference type="PANTHER" id="PTHR42780">
    <property type="entry name" value="SOLEUCYL-TRNA SYNTHETASE"/>
    <property type="match status" value="1"/>
</dbReference>
<reference evidence="18" key="1">
    <citation type="submission" date="2020-10" db="EMBL/GenBank/DDBJ databases">
        <title>Diversity and distribution of actinomycetes associated with coral in the coast of Hainan.</title>
        <authorList>
            <person name="Li F."/>
        </authorList>
    </citation>
    <scope>NUCLEOTIDE SEQUENCE</scope>
    <source>
        <strain evidence="18">HNM0983</strain>
    </source>
</reference>
<feature type="binding site" evidence="15">
    <location>
        <position position="603"/>
    </location>
    <ligand>
        <name>ATP</name>
        <dbReference type="ChEBI" id="CHEBI:30616"/>
    </ligand>
</feature>
<dbReference type="GO" id="GO:0005737">
    <property type="term" value="C:cytoplasm"/>
    <property type="evidence" value="ECO:0007669"/>
    <property type="project" value="UniProtKB-SubCell"/>
</dbReference>
<evidence type="ECO:0000256" key="1">
    <source>
        <dbReference type="ARBA" id="ARBA00001947"/>
    </source>
</evidence>
<keyword evidence="8 15" id="KW-0547">Nucleotide-binding</keyword>
<evidence type="ECO:0000256" key="3">
    <source>
        <dbReference type="ARBA" id="ARBA00007078"/>
    </source>
</evidence>
<dbReference type="GO" id="GO:0000049">
    <property type="term" value="F:tRNA binding"/>
    <property type="evidence" value="ECO:0007669"/>
    <property type="project" value="InterPro"/>
</dbReference>
<dbReference type="Gene3D" id="1.10.730.10">
    <property type="entry name" value="Isoleucyl-tRNA Synthetase, Domain 1"/>
    <property type="match status" value="1"/>
</dbReference>
<dbReference type="FunFam" id="3.40.50.620:FF:000075">
    <property type="entry name" value="Isoleucine--tRNA ligase"/>
    <property type="match status" value="1"/>
</dbReference>
<keyword evidence="11 15" id="KW-0648">Protein biosynthesis</keyword>